<dbReference type="PANTHER" id="PTHR34104:SF3">
    <property type="entry name" value="TRANSMEMBRANE PROTEIN 254"/>
    <property type="match status" value="1"/>
</dbReference>
<keyword evidence="2 6" id="KW-0812">Transmembrane</keyword>
<dbReference type="PANTHER" id="PTHR34104">
    <property type="entry name" value="TRANSMEMBRANE PROTEIN 254"/>
    <property type="match status" value="1"/>
</dbReference>
<feature type="transmembrane region" description="Helical" evidence="6">
    <location>
        <begin position="41"/>
        <end position="64"/>
    </location>
</feature>
<dbReference type="STRING" id="51028.A0A0N4V4B9"/>
<dbReference type="Pfam" id="PF14934">
    <property type="entry name" value="TMEM254"/>
    <property type="match status" value="1"/>
</dbReference>
<evidence type="ECO:0000256" key="1">
    <source>
        <dbReference type="ARBA" id="ARBA00004141"/>
    </source>
</evidence>
<proteinExistence type="predicted"/>
<organism evidence="9">
    <name type="scientific">Enterobius vermicularis</name>
    <name type="common">Human pinworm</name>
    <dbReference type="NCBI Taxonomy" id="51028"/>
    <lineage>
        <taxon>Eukaryota</taxon>
        <taxon>Metazoa</taxon>
        <taxon>Ecdysozoa</taxon>
        <taxon>Nematoda</taxon>
        <taxon>Chromadorea</taxon>
        <taxon>Rhabditida</taxon>
        <taxon>Spirurina</taxon>
        <taxon>Oxyuridomorpha</taxon>
        <taxon>Oxyuroidea</taxon>
        <taxon>Oxyuridae</taxon>
        <taxon>Enterobius</taxon>
    </lineage>
</organism>
<dbReference type="Proteomes" id="UP000274131">
    <property type="component" value="Unassembled WGS sequence"/>
</dbReference>
<evidence type="ECO:0000313" key="9">
    <source>
        <dbReference type="WBParaSite" id="EVEC_0000496501-mRNA-1"/>
    </source>
</evidence>
<dbReference type="EMBL" id="UXUI01007917">
    <property type="protein sequence ID" value="VDD89898.1"/>
    <property type="molecule type" value="Genomic_DNA"/>
</dbReference>
<feature type="transmembrane region" description="Helical" evidence="6">
    <location>
        <begin position="12"/>
        <end position="34"/>
    </location>
</feature>
<dbReference type="OrthoDB" id="9984821at2759"/>
<name>A0A0N4V4B9_ENTVE</name>
<evidence type="ECO:0000313" key="8">
    <source>
        <dbReference type="Proteomes" id="UP000274131"/>
    </source>
</evidence>
<evidence type="ECO:0000256" key="3">
    <source>
        <dbReference type="ARBA" id="ARBA00022989"/>
    </source>
</evidence>
<evidence type="ECO:0000313" key="7">
    <source>
        <dbReference type="EMBL" id="VDD89898.1"/>
    </source>
</evidence>
<dbReference type="InterPro" id="IPR028110">
    <property type="entry name" value="TMEM254"/>
</dbReference>
<keyword evidence="8" id="KW-1185">Reference proteome</keyword>
<gene>
    <name evidence="7" type="ORF">EVEC_LOCUS4649</name>
</gene>
<evidence type="ECO:0000256" key="5">
    <source>
        <dbReference type="ARBA" id="ARBA00034834"/>
    </source>
</evidence>
<reference evidence="7 8" key="2">
    <citation type="submission" date="2018-10" db="EMBL/GenBank/DDBJ databases">
        <authorList>
            <consortium name="Pathogen Informatics"/>
        </authorList>
    </citation>
    <scope>NUCLEOTIDE SEQUENCE [LARGE SCALE GENOMIC DNA]</scope>
</reference>
<dbReference type="AlphaFoldDB" id="A0A0N4V4B9"/>
<accession>A0A0N4V4B9</accession>
<sequence>MIIPGALLLNFITWYNVDLLPLKYMSYFGTLAVYAGKEVPIIAVLLNLFALAVHLGEAVYAAWLCTRLNLNRACKFKWLIQTFILGYPSLRILCQKANSNRAKRRS</sequence>
<keyword evidence="4 6" id="KW-0472">Membrane</keyword>
<dbReference type="WBParaSite" id="EVEC_0000496501-mRNA-1">
    <property type="protein sequence ID" value="EVEC_0000496501-mRNA-1"/>
    <property type="gene ID" value="EVEC_0000496501"/>
</dbReference>
<dbReference type="GO" id="GO:0016020">
    <property type="term" value="C:membrane"/>
    <property type="evidence" value="ECO:0007669"/>
    <property type="project" value="UniProtKB-SubCell"/>
</dbReference>
<evidence type="ECO:0000256" key="4">
    <source>
        <dbReference type="ARBA" id="ARBA00023136"/>
    </source>
</evidence>
<comment type="subcellular location">
    <subcellularLocation>
        <location evidence="1">Membrane</location>
        <topology evidence="1">Multi-pass membrane protein</topology>
    </subcellularLocation>
</comment>
<evidence type="ECO:0000256" key="2">
    <source>
        <dbReference type="ARBA" id="ARBA00022692"/>
    </source>
</evidence>
<keyword evidence="3 6" id="KW-1133">Transmembrane helix</keyword>
<protein>
    <recommendedName>
        <fullName evidence="5">Transmembrane protein 254</fullName>
    </recommendedName>
</protein>
<evidence type="ECO:0000256" key="6">
    <source>
        <dbReference type="SAM" id="Phobius"/>
    </source>
</evidence>
<reference evidence="9" key="1">
    <citation type="submission" date="2017-02" db="UniProtKB">
        <authorList>
            <consortium name="WormBaseParasite"/>
        </authorList>
    </citation>
    <scope>IDENTIFICATION</scope>
</reference>